<proteinExistence type="predicted"/>
<protein>
    <recommendedName>
        <fullName evidence="3">C2H2-type domain-containing protein</fullName>
    </recommendedName>
</protein>
<sequence>MFNTGEKPLACPEPDCEFRTADPGSLTRHRKALHGYVPNGARKAKVAASNNKSRRNTPYTRTVPVASLPSDFEIPADILEALGSASPKVACDAPQDNGLSYTWDKDLFNGACSSKMSWEASVPFSAYPSADIQQLDLNTTSYGFDPLDTFFTPGTFTDLSVEATFPEMSFSSLASYDSAPSPTSSLSFSDYSSSLSPAPSLSFAEFSSSDISSASSSQYNFSFYHSTSPAFIGTPMPHTPFLDF</sequence>
<comment type="caution">
    <text evidence="1">The sequence shown here is derived from an EMBL/GenBank/DDBJ whole genome shotgun (WGS) entry which is preliminary data.</text>
</comment>
<gene>
    <name evidence="1" type="ORF">H0H81_011175</name>
</gene>
<keyword evidence="2" id="KW-1185">Reference proteome</keyword>
<evidence type="ECO:0000313" key="1">
    <source>
        <dbReference type="EMBL" id="KAG5650744.1"/>
    </source>
</evidence>
<dbReference type="AlphaFoldDB" id="A0A9P7KIC8"/>
<evidence type="ECO:0008006" key="3">
    <source>
        <dbReference type="Google" id="ProtNLM"/>
    </source>
</evidence>
<dbReference type="EMBL" id="JABCKI010000373">
    <property type="protein sequence ID" value="KAG5650744.1"/>
    <property type="molecule type" value="Genomic_DNA"/>
</dbReference>
<dbReference type="OrthoDB" id="654211at2759"/>
<name>A0A9P7KIC8_9AGAR</name>
<accession>A0A9P7KIC8</accession>
<evidence type="ECO:0000313" key="2">
    <source>
        <dbReference type="Proteomes" id="UP000717328"/>
    </source>
</evidence>
<reference evidence="1" key="1">
    <citation type="submission" date="2021-02" db="EMBL/GenBank/DDBJ databases">
        <authorList>
            <person name="Nieuwenhuis M."/>
            <person name="Van De Peppel L.J.J."/>
        </authorList>
    </citation>
    <scope>NUCLEOTIDE SEQUENCE</scope>
    <source>
        <strain evidence="1">D49</strain>
    </source>
</reference>
<dbReference type="Proteomes" id="UP000717328">
    <property type="component" value="Unassembled WGS sequence"/>
</dbReference>
<reference evidence="1" key="2">
    <citation type="submission" date="2021-10" db="EMBL/GenBank/DDBJ databases">
        <title>Phylogenomics reveals ancestral predisposition of the termite-cultivated fungus Termitomyces towards a domesticated lifestyle.</title>
        <authorList>
            <person name="Auxier B."/>
            <person name="Grum-Grzhimaylo A."/>
            <person name="Cardenas M.E."/>
            <person name="Lodge J.D."/>
            <person name="Laessoe T."/>
            <person name="Pedersen O."/>
            <person name="Smith M.E."/>
            <person name="Kuyper T.W."/>
            <person name="Franco-Molano E.A."/>
            <person name="Baroni T.J."/>
            <person name="Aanen D.K."/>
        </authorList>
    </citation>
    <scope>NUCLEOTIDE SEQUENCE</scope>
    <source>
        <strain evidence="1">D49</strain>
    </source>
</reference>
<organism evidence="1 2">
    <name type="scientific">Sphagnurus paluster</name>
    <dbReference type="NCBI Taxonomy" id="117069"/>
    <lineage>
        <taxon>Eukaryota</taxon>
        <taxon>Fungi</taxon>
        <taxon>Dikarya</taxon>
        <taxon>Basidiomycota</taxon>
        <taxon>Agaricomycotina</taxon>
        <taxon>Agaricomycetes</taxon>
        <taxon>Agaricomycetidae</taxon>
        <taxon>Agaricales</taxon>
        <taxon>Tricholomatineae</taxon>
        <taxon>Lyophyllaceae</taxon>
        <taxon>Sphagnurus</taxon>
    </lineage>
</organism>